<feature type="transmembrane region" description="Helical" evidence="19">
    <location>
        <begin position="6"/>
        <end position="39"/>
    </location>
</feature>
<dbReference type="GO" id="GO:0004605">
    <property type="term" value="F:phosphatidate cytidylyltransferase activity"/>
    <property type="evidence" value="ECO:0007669"/>
    <property type="project" value="UniProtKB-EC"/>
</dbReference>
<dbReference type="UniPathway" id="UPA00557">
    <property type="reaction ID" value="UER00614"/>
</dbReference>
<evidence type="ECO:0000256" key="18">
    <source>
        <dbReference type="RuleBase" id="RU003938"/>
    </source>
</evidence>
<comment type="caution">
    <text evidence="20">The sequence shown here is derived from an EMBL/GenBank/DDBJ whole genome shotgun (WGS) entry which is preliminary data.</text>
</comment>
<feature type="transmembrane region" description="Helical" evidence="19">
    <location>
        <begin position="132"/>
        <end position="155"/>
    </location>
</feature>
<keyword evidence="16" id="KW-0594">Phospholipid biosynthesis</keyword>
<dbReference type="EMBL" id="QZAA01000141">
    <property type="protein sequence ID" value="RQD75820.1"/>
    <property type="molecule type" value="Genomic_DNA"/>
</dbReference>
<accession>A0A424YEB8</accession>
<evidence type="ECO:0000313" key="20">
    <source>
        <dbReference type="EMBL" id="RQD75820.1"/>
    </source>
</evidence>
<dbReference type="AlphaFoldDB" id="A0A424YEB8"/>
<keyword evidence="12 18" id="KW-0548">Nucleotidyltransferase</keyword>
<evidence type="ECO:0000256" key="9">
    <source>
        <dbReference type="ARBA" id="ARBA00022516"/>
    </source>
</evidence>
<evidence type="ECO:0000256" key="2">
    <source>
        <dbReference type="ARBA" id="ARBA00004651"/>
    </source>
</evidence>
<keyword evidence="11 18" id="KW-0812">Transmembrane</keyword>
<dbReference type="PANTHER" id="PTHR46382">
    <property type="entry name" value="PHOSPHATIDATE CYTIDYLYLTRANSFERASE"/>
    <property type="match status" value="1"/>
</dbReference>
<organism evidence="20 21">
    <name type="scientific">Candidatus Syntrophonatronum acetioxidans</name>
    <dbReference type="NCBI Taxonomy" id="1795816"/>
    <lineage>
        <taxon>Bacteria</taxon>
        <taxon>Bacillati</taxon>
        <taxon>Bacillota</taxon>
        <taxon>Clostridia</taxon>
        <taxon>Eubacteriales</taxon>
        <taxon>Syntrophomonadaceae</taxon>
        <taxon>Candidatus Syntrophonatronum</taxon>
    </lineage>
</organism>
<dbReference type="GO" id="GO:0016024">
    <property type="term" value="P:CDP-diacylglycerol biosynthetic process"/>
    <property type="evidence" value="ECO:0007669"/>
    <property type="project" value="UniProtKB-UniPathway"/>
</dbReference>
<evidence type="ECO:0000256" key="4">
    <source>
        <dbReference type="ARBA" id="ARBA00005189"/>
    </source>
</evidence>
<evidence type="ECO:0000256" key="3">
    <source>
        <dbReference type="ARBA" id="ARBA00005119"/>
    </source>
</evidence>
<keyword evidence="8" id="KW-1003">Cell membrane</keyword>
<dbReference type="EC" id="2.7.7.41" evidence="6 18"/>
<dbReference type="Proteomes" id="UP000285138">
    <property type="component" value="Unassembled WGS sequence"/>
</dbReference>
<feature type="transmembrane region" description="Helical" evidence="19">
    <location>
        <begin position="106"/>
        <end position="126"/>
    </location>
</feature>
<comment type="pathway">
    <text evidence="4">Lipid metabolism.</text>
</comment>
<dbReference type="GO" id="GO:0005886">
    <property type="term" value="C:plasma membrane"/>
    <property type="evidence" value="ECO:0007669"/>
    <property type="project" value="UniProtKB-SubCell"/>
</dbReference>
<keyword evidence="15 19" id="KW-0472">Membrane</keyword>
<keyword evidence="17" id="KW-1208">Phospholipid metabolism</keyword>
<reference evidence="20 21" key="1">
    <citation type="submission" date="2018-08" db="EMBL/GenBank/DDBJ databases">
        <title>The metabolism and importance of syntrophic acetate oxidation coupled to methane or sulfide production in haloalkaline environments.</title>
        <authorList>
            <person name="Timmers P.H.A."/>
            <person name="Vavourakis C.D."/>
            <person name="Sorokin D.Y."/>
            <person name="Sinninghe Damste J.S."/>
            <person name="Muyzer G."/>
            <person name="Stams A.J.M."/>
            <person name="Plugge C.M."/>
        </authorList>
    </citation>
    <scope>NUCLEOTIDE SEQUENCE [LARGE SCALE GENOMIC DNA]</scope>
    <source>
        <strain evidence="20">MSAO_Bac1</strain>
    </source>
</reference>
<evidence type="ECO:0000256" key="1">
    <source>
        <dbReference type="ARBA" id="ARBA00001698"/>
    </source>
</evidence>
<evidence type="ECO:0000256" key="5">
    <source>
        <dbReference type="ARBA" id="ARBA00010185"/>
    </source>
</evidence>
<feature type="transmembrane region" description="Helical" evidence="19">
    <location>
        <begin position="167"/>
        <end position="186"/>
    </location>
</feature>
<dbReference type="PANTHER" id="PTHR46382:SF1">
    <property type="entry name" value="PHOSPHATIDATE CYTIDYLYLTRANSFERASE"/>
    <property type="match status" value="1"/>
</dbReference>
<feature type="transmembrane region" description="Helical" evidence="19">
    <location>
        <begin position="51"/>
        <end position="70"/>
    </location>
</feature>
<evidence type="ECO:0000256" key="15">
    <source>
        <dbReference type="ARBA" id="ARBA00023136"/>
    </source>
</evidence>
<comment type="catalytic activity">
    <reaction evidence="1 18">
        <text>a 1,2-diacyl-sn-glycero-3-phosphate + CTP + H(+) = a CDP-1,2-diacyl-sn-glycerol + diphosphate</text>
        <dbReference type="Rhea" id="RHEA:16229"/>
        <dbReference type="ChEBI" id="CHEBI:15378"/>
        <dbReference type="ChEBI" id="CHEBI:33019"/>
        <dbReference type="ChEBI" id="CHEBI:37563"/>
        <dbReference type="ChEBI" id="CHEBI:58332"/>
        <dbReference type="ChEBI" id="CHEBI:58608"/>
        <dbReference type="EC" id="2.7.7.41"/>
    </reaction>
</comment>
<evidence type="ECO:0000256" key="12">
    <source>
        <dbReference type="ARBA" id="ARBA00022695"/>
    </source>
</evidence>
<proteinExistence type="inferred from homology"/>
<evidence type="ECO:0000256" key="7">
    <source>
        <dbReference type="ARBA" id="ARBA00019373"/>
    </source>
</evidence>
<comment type="subcellular location">
    <subcellularLocation>
        <location evidence="2">Cell membrane</location>
        <topology evidence="2">Multi-pass membrane protein</topology>
    </subcellularLocation>
</comment>
<evidence type="ECO:0000256" key="14">
    <source>
        <dbReference type="ARBA" id="ARBA00023098"/>
    </source>
</evidence>
<keyword evidence="14" id="KW-0443">Lipid metabolism</keyword>
<dbReference type="Pfam" id="PF01148">
    <property type="entry name" value="CTP_transf_1"/>
    <property type="match status" value="1"/>
</dbReference>
<name>A0A424YEB8_9FIRM</name>
<evidence type="ECO:0000256" key="19">
    <source>
        <dbReference type="SAM" id="Phobius"/>
    </source>
</evidence>
<evidence type="ECO:0000256" key="13">
    <source>
        <dbReference type="ARBA" id="ARBA00022989"/>
    </source>
</evidence>
<evidence type="ECO:0000256" key="17">
    <source>
        <dbReference type="ARBA" id="ARBA00023264"/>
    </source>
</evidence>
<keyword evidence="10 18" id="KW-0808">Transferase</keyword>
<keyword evidence="9" id="KW-0444">Lipid biosynthesis</keyword>
<evidence type="ECO:0000313" key="21">
    <source>
        <dbReference type="Proteomes" id="UP000285138"/>
    </source>
</evidence>
<evidence type="ECO:0000256" key="10">
    <source>
        <dbReference type="ARBA" id="ARBA00022679"/>
    </source>
</evidence>
<keyword evidence="13 19" id="KW-1133">Transmembrane helix</keyword>
<sequence length="262" mass="29949">MLKKRVLSGLIGALVALLFIYIGGLWYFFIVAALALLSLEEYYNFSLKGNYYFPRNFSFLTALIYLYLLYIQFPLILEISPLIIFLPLCIYFLFQDRFKLRDLTFATWGFIYIIWFFGFLLALRFLPQGLSYTMLLFVSIWINDTAAFFTGSYLGKNKLLPRISPNKTVEGSIGGVLATSLFVLIVRGYLDLGLFTALMLGFLISLSGQLGDLLESALKRHLELKDSGEIIPGHGGILDRFDSILLSAPLFYFYIKFLKQML</sequence>
<dbReference type="InterPro" id="IPR000374">
    <property type="entry name" value="PC_trans"/>
</dbReference>
<feature type="transmembrane region" description="Helical" evidence="19">
    <location>
        <begin position="76"/>
        <end position="94"/>
    </location>
</feature>
<comment type="pathway">
    <text evidence="3 18">Phospholipid metabolism; CDP-diacylglycerol biosynthesis; CDP-diacylglycerol from sn-glycerol 3-phosphate: step 3/3.</text>
</comment>
<evidence type="ECO:0000256" key="11">
    <source>
        <dbReference type="ARBA" id="ARBA00022692"/>
    </source>
</evidence>
<comment type="similarity">
    <text evidence="5 18">Belongs to the CDS family.</text>
</comment>
<evidence type="ECO:0000256" key="16">
    <source>
        <dbReference type="ARBA" id="ARBA00023209"/>
    </source>
</evidence>
<dbReference type="PROSITE" id="PS01315">
    <property type="entry name" value="CDS"/>
    <property type="match status" value="1"/>
</dbReference>
<protein>
    <recommendedName>
        <fullName evidence="7 18">Phosphatidate cytidylyltransferase</fullName>
        <ecNumber evidence="6 18">2.7.7.41</ecNumber>
    </recommendedName>
</protein>
<gene>
    <name evidence="20" type="ORF">D5R97_05445</name>
</gene>
<evidence type="ECO:0000256" key="8">
    <source>
        <dbReference type="ARBA" id="ARBA00022475"/>
    </source>
</evidence>
<evidence type="ECO:0000256" key="6">
    <source>
        <dbReference type="ARBA" id="ARBA00012487"/>
    </source>
</evidence>